<keyword evidence="3" id="KW-1185">Reference proteome</keyword>
<dbReference type="OrthoDB" id="7464126at2759"/>
<dbReference type="AlphaFoldDB" id="A0A6A6TFJ6"/>
<evidence type="ECO:0000313" key="2">
    <source>
        <dbReference type="EMBL" id="KAF2658735.1"/>
    </source>
</evidence>
<gene>
    <name evidence="2" type="ORF">K491DRAFT_676120</name>
</gene>
<proteinExistence type="predicted"/>
<feature type="region of interest" description="Disordered" evidence="1">
    <location>
        <begin position="77"/>
        <end position="106"/>
    </location>
</feature>
<name>A0A6A6TFJ6_9PLEO</name>
<reference evidence="2" key="1">
    <citation type="journal article" date="2020" name="Stud. Mycol.">
        <title>101 Dothideomycetes genomes: a test case for predicting lifestyles and emergence of pathogens.</title>
        <authorList>
            <person name="Haridas S."/>
            <person name="Albert R."/>
            <person name="Binder M."/>
            <person name="Bloem J."/>
            <person name="Labutti K."/>
            <person name="Salamov A."/>
            <person name="Andreopoulos B."/>
            <person name="Baker S."/>
            <person name="Barry K."/>
            <person name="Bills G."/>
            <person name="Bluhm B."/>
            <person name="Cannon C."/>
            <person name="Castanera R."/>
            <person name="Culley D."/>
            <person name="Daum C."/>
            <person name="Ezra D."/>
            <person name="Gonzalez J."/>
            <person name="Henrissat B."/>
            <person name="Kuo A."/>
            <person name="Liang C."/>
            <person name="Lipzen A."/>
            <person name="Lutzoni F."/>
            <person name="Magnuson J."/>
            <person name="Mondo S."/>
            <person name="Nolan M."/>
            <person name="Ohm R."/>
            <person name="Pangilinan J."/>
            <person name="Park H.-J."/>
            <person name="Ramirez L."/>
            <person name="Alfaro M."/>
            <person name="Sun H."/>
            <person name="Tritt A."/>
            <person name="Yoshinaga Y."/>
            <person name="Zwiers L.-H."/>
            <person name="Turgeon B."/>
            <person name="Goodwin S."/>
            <person name="Spatafora J."/>
            <person name="Crous P."/>
            <person name="Grigoriev I."/>
        </authorList>
    </citation>
    <scope>NUCLEOTIDE SEQUENCE</scope>
    <source>
        <strain evidence="2">CBS 122681</strain>
    </source>
</reference>
<dbReference type="Proteomes" id="UP000799324">
    <property type="component" value="Unassembled WGS sequence"/>
</dbReference>
<sequence>MVCRLRQERGSFALYHGVVIKFKKLKLRAGCGLKVTDVVFSTRRLSRSGYYQPHDLGTPVIYSMDLSSNLIGNHREGHQRKYSRQSDNGRSESNASSGTEAIPHPRWSADKAYAARKQYVTHVPCGQSVRTRGYRARRSRLHVETICGSGGFPINLKFIPTSTPESLQRPHLHNPGRSAVIIGTFLHTKPW</sequence>
<organism evidence="2 3">
    <name type="scientific">Lophiostoma macrostomum CBS 122681</name>
    <dbReference type="NCBI Taxonomy" id="1314788"/>
    <lineage>
        <taxon>Eukaryota</taxon>
        <taxon>Fungi</taxon>
        <taxon>Dikarya</taxon>
        <taxon>Ascomycota</taxon>
        <taxon>Pezizomycotina</taxon>
        <taxon>Dothideomycetes</taxon>
        <taxon>Pleosporomycetidae</taxon>
        <taxon>Pleosporales</taxon>
        <taxon>Lophiostomataceae</taxon>
        <taxon>Lophiostoma</taxon>
    </lineage>
</organism>
<evidence type="ECO:0000256" key="1">
    <source>
        <dbReference type="SAM" id="MobiDB-lite"/>
    </source>
</evidence>
<feature type="compositionally biased region" description="Polar residues" evidence="1">
    <location>
        <begin position="85"/>
        <end position="99"/>
    </location>
</feature>
<protein>
    <submittedName>
        <fullName evidence="2">Uncharacterized protein</fullName>
    </submittedName>
</protein>
<dbReference type="EMBL" id="MU004312">
    <property type="protein sequence ID" value="KAF2658735.1"/>
    <property type="molecule type" value="Genomic_DNA"/>
</dbReference>
<evidence type="ECO:0000313" key="3">
    <source>
        <dbReference type="Proteomes" id="UP000799324"/>
    </source>
</evidence>
<accession>A0A6A6TFJ6</accession>